<dbReference type="InterPro" id="IPR051398">
    <property type="entry name" value="Polysacch_Deacetylase"/>
</dbReference>
<feature type="domain" description="NodB homology" evidence="4">
    <location>
        <begin position="88"/>
        <end position="349"/>
    </location>
</feature>
<accession>A0ABW7NCU8</accession>
<keyword evidence="2 3" id="KW-0732">Signal</keyword>
<reference evidence="5 6" key="1">
    <citation type="journal article" date="2013" name="Int. J. Syst. Evol. Microbiol.">
        <title>Marinoscillum luteum sp. nov., isolated from marine sediment.</title>
        <authorList>
            <person name="Cha I.T."/>
            <person name="Park S.J."/>
            <person name="Kim S.J."/>
            <person name="Kim J.G."/>
            <person name="Jung M.Y."/>
            <person name="Shin K.S."/>
            <person name="Kwon K.K."/>
            <person name="Yang S.H."/>
            <person name="Seo Y.S."/>
            <person name="Rhee S.K."/>
        </authorList>
    </citation>
    <scope>NUCLEOTIDE SEQUENCE [LARGE SCALE GENOMIC DNA]</scope>
    <source>
        <strain evidence="5 6">KCTC 23939</strain>
    </source>
</reference>
<dbReference type="SUPFAM" id="SSF88713">
    <property type="entry name" value="Glycoside hydrolase/deacetylase"/>
    <property type="match status" value="1"/>
</dbReference>
<evidence type="ECO:0000259" key="4">
    <source>
        <dbReference type="PROSITE" id="PS51677"/>
    </source>
</evidence>
<evidence type="ECO:0000313" key="6">
    <source>
        <dbReference type="Proteomes" id="UP001610063"/>
    </source>
</evidence>
<feature type="chain" id="PRO_5045656049" evidence="3">
    <location>
        <begin position="28"/>
        <end position="349"/>
    </location>
</feature>
<dbReference type="EMBL" id="JBIPKE010000019">
    <property type="protein sequence ID" value="MFH6985317.1"/>
    <property type="molecule type" value="Genomic_DNA"/>
</dbReference>
<evidence type="ECO:0000256" key="3">
    <source>
        <dbReference type="SAM" id="SignalP"/>
    </source>
</evidence>
<dbReference type="CDD" id="cd10973">
    <property type="entry name" value="CE4_DAC_u4_5s"/>
    <property type="match status" value="1"/>
</dbReference>
<organism evidence="5 6">
    <name type="scientific">Marinoscillum luteum</name>
    <dbReference type="NCBI Taxonomy" id="861051"/>
    <lineage>
        <taxon>Bacteria</taxon>
        <taxon>Pseudomonadati</taxon>
        <taxon>Bacteroidota</taxon>
        <taxon>Cytophagia</taxon>
        <taxon>Cytophagales</taxon>
        <taxon>Reichenbachiellaceae</taxon>
        <taxon>Marinoscillum</taxon>
    </lineage>
</organism>
<dbReference type="PANTHER" id="PTHR34216:SF3">
    <property type="entry name" value="POLY-BETA-1,6-N-ACETYL-D-GLUCOSAMINE N-DEACETYLASE"/>
    <property type="match status" value="1"/>
</dbReference>
<dbReference type="RefSeq" id="WP_395418795.1">
    <property type="nucleotide sequence ID" value="NZ_JBIPKE010000019.1"/>
</dbReference>
<comment type="subcellular location">
    <subcellularLocation>
        <location evidence="1">Secreted</location>
    </subcellularLocation>
</comment>
<evidence type="ECO:0000313" key="5">
    <source>
        <dbReference type="EMBL" id="MFH6985317.1"/>
    </source>
</evidence>
<dbReference type="PROSITE" id="PS51677">
    <property type="entry name" value="NODB"/>
    <property type="match status" value="1"/>
</dbReference>
<dbReference type="InterPro" id="IPR002509">
    <property type="entry name" value="NODB_dom"/>
</dbReference>
<dbReference type="InterPro" id="IPR011330">
    <property type="entry name" value="Glyco_hydro/deAcase_b/a-brl"/>
</dbReference>
<comment type="caution">
    <text evidence="5">The sequence shown here is derived from an EMBL/GenBank/DDBJ whole genome shotgun (WGS) entry which is preliminary data.</text>
</comment>
<keyword evidence="6" id="KW-1185">Reference proteome</keyword>
<dbReference type="Gene3D" id="3.20.20.370">
    <property type="entry name" value="Glycoside hydrolase/deacetylase"/>
    <property type="match status" value="1"/>
</dbReference>
<dbReference type="EC" id="3.-.-.-" evidence="5"/>
<keyword evidence="5" id="KW-0378">Hydrolase</keyword>
<proteinExistence type="predicted"/>
<feature type="signal peptide" evidence="3">
    <location>
        <begin position="1"/>
        <end position="27"/>
    </location>
</feature>
<dbReference type="PANTHER" id="PTHR34216">
    <property type="match status" value="1"/>
</dbReference>
<dbReference type="Proteomes" id="UP001610063">
    <property type="component" value="Unassembled WGS sequence"/>
</dbReference>
<evidence type="ECO:0000256" key="2">
    <source>
        <dbReference type="ARBA" id="ARBA00022729"/>
    </source>
</evidence>
<name>A0ABW7NCU8_9BACT</name>
<evidence type="ECO:0000256" key="1">
    <source>
        <dbReference type="ARBA" id="ARBA00004613"/>
    </source>
</evidence>
<protein>
    <submittedName>
        <fullName evidence="5">Polysaccharide deacetylase family protein</fullName>
        <ecNumber evidence="5">3.-.-.-</ecNumber>
    </submittedName>
</protein>
<dbReference type="Pfam" id="PF01522">
    <property type="entry name" value="Polysacc_deac_1"/>
    <property type="match status" value="1"/>
</dbReference>
<dbReference type="GO" id="GO:0016787">
    <property type="term" value="F:hydrolase activity"/>
    <property type="evidence" value="ECO:0007669"/>
    <property type="project" value="UniProtKB-KW"/>
</dbReference>
<sequence length="349" mass="39547">MTALSGPILLMLSLLFSLFSNPTSSVATDHKEVVCFVYHRFGDDRYPSTNISLADFEAHLQYLRDHDYQVLTFADAIDYLQSNQENRKTAVITIDDGYKSFHTNGLPLLEKYGYPATVFINTETVGGGDYMSWSELKDAGNRKIEIGNHTHSHAYFLNLPENSRYKTFDDEIRLSQKIIKEQLGLTPTTFAYPYGELDPKMEAIIRNAGFKAAAAQNSGVISAQSNLMRCPRFPMSESYAALDKFSSKARMNALVPKEETPTSFMMPEHHRPELTLQFVTGALQINQLQCFIQGGECQMTITEKEGETTLKLTSAGKLTRRRTLYTVTVPDKNGQWYWYSHLWIDPSVK</sequence>
<gene>
    <name evidence="5" type="ORF">ACHKAR_17825</name>
</gene>